<gene>
    <name evidence="2" type="ORF">BJX63DRAFT_429251</name>
</gene>
<feature type="domain" description="N-acetyltransferase" evidence="1">
    <location>
        <begin position="442"/>
        <end position="628"/>
    </location>
</feature>
<dbReference type="InterPro" id="IPR016181">
    <property type="entry name" value="Acyl_CoA_acyltransferase"/>
</dbReference>
<reference evidence="2 3" key="1">
    <citation type="submission" date="2024-07" db="EMBL/GenBank/DDBJ databases">
        <title>Section-level genome sequencing and comparative genomics of Aspergillus sections Usti and Cavernicolus.</title>
        <authorList>
            <consortium name="Lawrence Berkeley National Laboratory"/>
            <person name="Nybo J.L."/>
            <person name="Vesth T.C."/>
            <person name="Theobald S."/>
            <person name="Frisvad J.C."/>
            <person name="Larsen T.O."/>
            <person name="Kjaerboelling I."/>
            <person name="Rothschild-Mancinelli K."/>
            <person name="Lyhne E.K."/>
            <person name="Kogle M.E."/>
            <person name="Barry K."/>
            <person name="Clum A."/>
            <person name="Na H."/>
            <person name="Ledsgaard L."/>
            <person name="Lin J."/>
            <person name="Lipzen A."/>
            <person name="Kuo A."/>
            <person name="Riley R."/>
            <person name="Mondo S."/>
            <person name="Labutti K."/>
            <person name="Haridas S."/>
            <person name="Pangalinan J."/>
            <person name="Salamov A.A."/>
            <person name="Simmons B.A."/>
            <person name="Magnuson J.K."/>
            <person name="Chen J."/>
            <person name="Drula E."/>
            <person name="Henrissat B."/>
            <person name="Wiebenga A."/>
            <person name="Lubbers R.J."/>
            <person name="Gomes A.C."/>
            <person name="Makela M.R."/>
            <person name="Stajich J."/>
            <person name="Grigoriev I.V."/>
            <person name="Mortensen U.H."/>
            <person name="De Vries R.P."/>
            <person name="Baker S.E."/>
            <person name="Andersen M.R."/>
        </authorList>
    </citation>
    <scope>NUCLEOTIDE SEQUENCE [LARGE SCALE GENOMIC DNA]</scope>
    <source>
        <strain evidence="2 3">CBS 588.65</strain>
    </source>
</reference>
<accession>A0ABR4HS49</accession>
<dbReference type="InterPro" id="IPR000182">
    <property type="entry name" value="GNAT_dom"/>
</dbReference>
<dbReference type="SUPFAM" id="SSF55729">
    <property type="entry name" value="Acyl-CoA N-acyltransferases (Nat)"/>
    <property type="match status" value="1"/>
</dbReference>
<evidence type="ECO:0000259" key="1">
    <source>
        <dbReference type="PROSITE" id="PS51186"/>
    </source>
</evidence>
<dbReference type="Gene3D" id="3.40.630.30">
    <property type="match status" value="1"/>
</dbReference>
<dbReference type="EMBL" id="JBFXLT010000014">
    <property type="protein sequence ID" value="KAL2818319.1"/>
    <property type="molecule type" value="Genomic_DNA"/>
</dbReference>
<protein>
    <recommendedName>
        <fullName evidence="1">N-acetyltransferase domain-containing protein</fullName>
    </recommendedName>
</protein>
<dbReference type="Proteomes" id="UP001610334">
    <property type="component" value="Unassembled WGS sequence"/>
</dbReference>
<sequence length="628" mass="71855">MPRFPSSLVKEITATSYLAPSQASGIENIPKVTLTIVDTQELAKVSSSNISGVVLRPPLGGYRKRKILARGEMMFPKEIEHTPPQQAWQPLLSPNSNKFAKANGEILHPSGLEHEDRHKGITIPKETCRDHRLGDEENDKEELERLRKEILVNAHKGGQGNNDATASPEQLARCRDGPGTDKFSPENQEIAKARAVPQDDTPDYSDLPGPLHVFITDETKKDSKLLRNEMESQLEVCRELYRKTPRAYPVLTDENLNLSPTPNEQHRRTLAKAKRTLERIKSLNSHCEANVRMARSPKEKQIVQEHAWSDKYIANWEYCPQDILDKDWYRARFQRWLDDSIPRECVVDIFHQAFFHGTAHADGEISMFILDLRNYETFLDPADKESWCHIHETAAGYICNVVRHNKKAEEEEHHRKEVDRKVRLEALHSPRPRSPICPVANIYLRPVQDKDVPELREINNWYSRNSTRSPYASHGSDQIRERIEACRNAQLPFITAVDCRSALSRRPEKILGYALAKEFDHAYACRYTAEVELFVKDGQTNQGIGKCLLDKLLEVCDPLYCSKGGYEFRASTDDRSAYPGGRRRLARLVITLSYADNGEISDHKRVKKWLEEHAGFEEQGVRVKGTDL</sequence>
<evidence type="ECO:0000313" key="2">
    <source>
        <dbReference type="EMBL" id="KAL2818319.1"/>
    </source>
</evidence>
<name>A0ABR4HS49_9EURO</name>
<dbReference type="PROSITE" id="PS51186">
    <property type="entry name" value="GNAT"/>
    <property type="match status" value="1"/>
</dbReference>
<keyword evidence="3" id="KW-1185">Reference proteome</keyword>
<organism evidence="2 3">
    <name type="scientific">Aspergillus granulosus</name>
    <dbReference type="NCBI Taxonomy" id="176169"/>
    <lineage>
        <taxon>Eukaryota</taxon>
        <taxon>Fungi</taxon>
        <taxon>Dikarya</taxon>
        <taxon>Ascomycota</taxon>
        <taxon>Pezizomycotina</taxon>
        <taxon>Eurotiomycetes</taxon>
        <taxon>Eurotiomycetidae</taxon>
        <taxon>Eurotiales</taxon>
        <taxon>Aspergillaceae</taxon>
        <taxon>Aspergillus</taxon>
        <taxon>Aspergillus subgen. Nidulantes</taxon>
    </lineage>
</organism>
<evidence type="ECO:0000313" key="3">
    <source>
        <dbReference type="Proteomes" id="UP001610334"/>
    </source>
</evidence>
<proteinExistence type="predicted"/>
<comment type="caution">
    <text evidence="2">The sequence shown here is derived from an EMBL/GenBank/DDBJ whole genome shotgun (WGS) entry which is preliminary data.</text>
</comment>